<evidence type="ECO:0000313" key="6">
    <source>
        <dbReference type="Proteomes" id="UP000216052"/>
    </source>
</evidence>
<dbReference type="InterPro" id="IPR037171">
    <property type="entry name" value="NagB/RpiA_transferase-like"/>
</dbReference>
<dbReference type="Pfam" id="PF00455">
    <property type="entry name" value="DeoRC"/>
    <property type="match status" value="1"/>
</dbReference>
<protein>
    <submittedName>
        <fullName evidence="5">Glucitol operon repressor</fullName>
    </submittedName>
</protein>
<evidence type="ECO:0000256" key="2">
    <source>
        <dbReference type="ARBA" id="ARBA00023125"/>
    </source>
</evidence>
<dbReference type="SUPFAM" id="SSF100950">
    <property type="entry name" value="NagB/RpiA/CoA transferase-like"/>
    <property type="match status" value="1"/>
</dbReference>
<dbReference type="InterPro" id="IPR018356">
    <property type="entry name" value="Tscrpt_reg_HTH_DeoR_CS"/>
</dbReference>
<proteinExistence type="predicted"/>
<reference evidence="5" key="1">
    <citation type="submission" date="2024-05" db="EMBL/GenBank/DDBJ databases">
        <title>Isolation and characterization of Sporomusa carbonis sp. nov., a carboxydotrophic hydrogenogen in the genus of Sporomusa isolated from a charcoal burning pile.</title>
        <authorList>
            <person name="Boeer T."/>
            <person name="Rosenbaum F."/>
            <person name="Eysell L."/>
            <person name="Mueller V."/>
            <person name="Daniel R."/>
            <person name="Poehlein A."/>
        </authorList>
    </citation>
    <scope>NUCLEOTIDE SEQUENCE [LARGE SCALE GENOMIC DNA]</scope>
    <source>
        <strain evidence="5">DSM 3132</strain>
    </source>
</reference>
<dbReference type="PROSITE" id="PS00894">
    <property type="entry name" value="HTH_DEOR_1"/>
    <property type="match status" value="1"/>
</dbReference>
<dbReference type="PROSITE" id="PS51000">
    <property type="entry name" value="HTH_DEOR_2"/>
    <property type="match status" value="1"/>
</dbReference>
<dbReference type="PANTHER" id="PTHR30363:SF44">
    <property type="entry name" value="AGA OPERON TRANSCRIPTIONAL REPRESSOR-RELATED"/>
    <property type="match status" value="1"/>
</dbReference>
<sequence>MIPYERQEAILNLLKGKKFLKTQALSRELFVSSATIRRDLAEMEKKGLIRRVTGGAIIIKEPKDLPYDYTNRINLEQKEVIASIAVTLIKDNQKLFLDSSTTTYRIINKLKKFANLTILTNGIHTATKLCELNNVEVYLIGGNINKSYFNIYGPEANQNIKMHYSDITFISCRGLSTKGATDSNEGEAALKREFAHNTGCLVLLVDSSKFNVTYFNISAYFDDIDVIISDKALPPDIRDIAEKKNITILYEFQLINK</sequence>
<dbReference type="SMART" id="SM01134">
    <property type="entry name" value="DeoRC"/>
    <property type="match status" value="1"/>
</dbReference>
<evidence type="ECO:0000259" key="4">
    <source>
        <dbReference type="PROSITE" id="PS51000"/>
    </source>
</evidence>
<dbReference type="PANTHER" id="PTHR30363">
    <property type="entry name" value="HTH-TYPE TRANSCRIPTIONAL REGULATOR SRLR-RELATED"/>
    <property type="match status" value="1"/>
</dbReference>
<dbReference type="SMART" id="SM00420">
    <property type="entry name" value="HTH_DEOR"/>
    <property type="match status" value="1"/>
</dbReference>
<dbReference type="InterPro" id="IPR001034">
    <property type="entry name" value="DeoR_HTH"/>
</dbReference>
<accession>A0ABZ3JBW2</accession>
<dbReference type="EMBL" id="CP155571">
    <property type="protein sequence ID" value="XFO75520.1"/>
    <property type="molecule type" value="Genomic_DNA"/>
</dbReference>
<dbReference type="RefSeq" id="WP_093796445.1">
    <property type="nucleotide sequence ID" value="NZ_CP155571.1"/>
</dbReference>
<dbReference type="InterPro" id="IPR036388">
    <property type="entry name" value="WH-like_DNA-bd_sf"/>
</dbReference>
<dbReference type="InterPro" id="IPR036390">
    <property type="entry name" value="WH_DNA-bd_sf"/>
</dbReference>
<dbReference type="InterPro" id="IPR050313">
    <property type="entry name" value="Carb_Metab_HTH_regulators"/>
</dbReference>
<gene>
    <name evidence="5" type="primary">srlR_2</name>
    <name evidence="5" type="ORF">SPACI_056410</name>
</gene>
<organism evidence="5 6">
    <name type="scientific">Sporomusa acidovorans (strain ATCC 49682 / DSM 3132 / Mol)</name>
    <dbReference type="NCBI Taxonomy" id="1123286"/>
    <lineage>
        <taxon>Bacteria</taxon>
        <taxon>Bacillati</taxon>
        <taxon>Bacillota</taxon>
        <taxon>Negativicutes</taxon>
        <taxon>Selenomonadales</taxon>
        <taxon>Sporomusaceae</taxon>
        <taxon>Sporomusa</taxon>
    </lineage>
</organism>
<dbReference type="PRINTS" id="PR00037">
    <property type="entry name" value="HTHLACR"/>
</dbReference>
<dbReference type="Proteomes" id="UP000216052">
    <property type="component" value="Chromosome"/>
</dbReference>
<name>A0ABZ3JBW2_SPOA4</name>
<evidence type="ECO:0000313" key="5">
    <source>
        <dbReference type="EMBL" id="XFO75520.1"/>
    </source>
</evidence>
<keyword evidence="1" id="KW-0805">Transcription regulation</keyword>
<dbReference type="InterPro" id="IPR014036">
    <property type="entry name" value="DeoR-like_C"/>
</dbReference>
<evidence type="ECO:0000256" key="3">
    <source>
        <dbReference type="ARBA" id="ARBA00023163"/>
    </source>
</evidence>
<keyword evidence="3" id="KW-0804">Transcription</keyword>
<feature type="domain" description="HTH deoR-type" evidence="4">
    <location>
        <begin position="3"/>
        <end position="58"/>
    </location>
</feature>
<dbReference type="Gene3D" id="1.10.10.10">
    <property type="entry name" value="Winged helix-like DNA-binding domain superfamily/Winged helix DNA-binding domain"/>
    <property type="match status" value="1"/>
</dbReference>
<keyword evidence="6" id="KW-1185">Reference proteome</keyword>
<dbReference type="Gene3D" id="3.40.50.1360">
    <property type="match status" value="1"/>
</dbReference>
<evidence type="ECO:0000256" key="1">
    <source>
        <dbReference type="ARBA" id="ARBA00023015"/>
    </source>
</evidence>
<dbReference type="SUPFAM" id="SSF46785">
    <property type="entry name" value="Winged helix' DNA-binding domain"/>
    <property type="match status" value="1"/>
</dbReference>
<keyword evidence="2" id="KW-0238">DNA-binding</keyword>
<dbReference type="Pfam" id="PF08220">
    <property type="entry name" value="HTH_DeoR"/>
    <property type="match status" value="1"/>
</dbReference>